<dbReference type="KEGG" id="cyp:PCC8801_4207"/>
<feature type="transmembrane region" description="Helical" evidence="2">
    <location>
        <begin position="60"/>
        <end position="85"/>
    </location>
</feature>
<gene>
    <name evidence="3" type="ordered locus">PCC8801_4207</name>
</gene>
<sequence>MTEQEQLTRILTLVELTNSRLDKLDSDIKETNKRIEDEVKRWDERFFQLVKEQGQTARTIIIAAASVVVLSPVLGAIADVFTHFVSK</sequence>
<keyword evidence="2" id="KW-0812">Transmembrane</keyword>
<keyword evidence="4" id="KW-1185">Reference proteome</keyword>
<evidence type="ECO:0000313" key="4">
    <source>
        <dbReference type="Proteomes" id="UP000008204"/>
    </source>
</evidence>
<evidence type="ECO:0000256" key="2">
    <source>
        <dbReference type="SAM" id="Phobius"/>
    </source>
</evidence>
<keyword evidence="2" id="KW-0472">Membrane</keyword>
<dbReference type="eggNOG" id="ENOG5033FDA">
    <property type="taxonomic scope" value="Bacteria"/>
</dbReference>
<reference evidence="4" key="1">
    <citation type="journal article" date="2011" name="MBio">
        <title>Novel metabolic attributes of the genus Cyanothece, comprising a group of unicellular nitrogen-fixing Cyanobacteria.</title>
        <authorList>
            <person name="Bandyopadhyay A."/>
            <person name="Elvitigala T."/>
            <person name="Welsh E."/>
            <person name="Stockel J."/>
            <person name="Liberton M."/>
            <person name="Min H."/>
            <person name="Sherman L.A."/>
            <person name="Pakrasi H.B."/>
        </authorList>
    </citation>
    <scope>NUCLEOTIDE SEQUENCE [LARGE SCALE GENOMIC DNA]</scope>
    <source>
        <strain evidence="4">PCC 8801</strain>
    </source>
</reference>
<dbReference type="OrthoDB" id="428574at2"/>
<keyword evidence="1" id="KW-0175">Coiled coil</keyword>
<dbReference type="HOGENOM" id="CLU_2478131_0_0_3"/>
<organism evidence="3 4">
    <name type="scientific">Rippkaea orientalis (strain PCC 8801 / RF-1)</name>
    <name type="common">Cyanothece sp. (strain PCC 8801)</name>
    <dbReference type="NCBI Taxonomy" id="41431"/>
    <lineage>
        <taxon>Bacteria</taxon>
        <taxon>Bacillati</taxon>
        <taxon>Cyanobacteriota</taxon>
        <taxon>Cyanophyceae</taxon>
        <taxon>Oscillatoriophycideae</taxon>
        <taxon>Chroococcales</taxon>
        <taxon>Aphanothecaceae</taxon>
        <taxon>Rippkaea</taxon>
        <taxon>Rippkaea orientalis</taxon>
    </lineage>
</organism>
<proteinExistence type="predicted"/>
<evidence type="ECO:0000313" key="3">
    <source>
        <dbReference type="EMBL" id="ACK68135.1"/>
    </source>
</evidence>
<dbReference type="Proteomes" id="UP000008204">
    <property type="component" value="Chromosome"/>
</dbReference>
<dbReference type="AlphaFoldDB" id="B7K682"/>
<keyword evidence="2" id="KW-1133">Transmembrane helix</keyword>
<dbReference type="STRING" id="41431.PCC8801_4207"/>
<protein>
    <submittedName>
        <fullName evidence="3">Uncharacterized protein</fullName>
    </submittedName>
</protein>
<name>B7K682_RIPO1</name>
<dbReference type="RefSeq" id="WP_015785183.1">
    <property type="nucleotide sequence ID" value="NC_011726.1"/>
</dbReference>
<evidence type="ECO:0000256" key="1">
    <source>
        <dbReference type="SAM" id="Coils"/>
    </source>
</evidence>
<dbReference type="EMBL" id="CP001287">
    <property type="protein sequence ID" value="ACK68135.1"/>
    <property type="molecule type" value="Genomic_DNA"/>
</dbReference>
<accession>B7K682</accession>
<feature type="coiled-coil region" evidence="1">
    <location>
        <begin position="14"/>
        <end position="41"/>
    </location>
</feature>